<sequence>MLQISKMLSLTPFGPSAWLVLHPDHSKLKALGRALEQEAPADFVDYTLGYESLLILFRVPVPEAVVRVYLDSLTLDASEDTASTHHHIPVSYDGPDLEDTAKALKLTCEELIQLHSSALYQVRFLGFSPGFPYLDGLPERIHLPRRSSPRPRMNPGAVAIGGGHASIYSIASPGGWHWLGNTNFPVFDPQKNDESAFALKSGDTLTFIPQND</sequence>
<dbReference type="FunCoup" id="A0A1M6E145">
    <property type="interactions" value="34"/>
</dbReference>
<name>A0A1M6E145_9BACT</name>
<protein>
    <submittedName>
        <fullName evidence="5">Sensor histidine kinase inhibitor, KipI family</fullName>
    </submittedName>
</protein>
<dbReference type="GO" id="GO:0005524">
    <property type="term" value="F:ATP binding"/>
    <property type="evidence" value="ECO:0007669"/>
    <property type="project" value="UniProtKB-KW"/>
</dbReference>
<dbReference type="SUPFAM" id="SSF50891">
    <property type="entry name" value="Cyclophilin-like"/>
    <property type="match status" value="1"/>
</dbReference>
<accession>A0A1M6E145</accession>
<evidence type="ECO:0000313" key="6">
    <source>
        <dbReference type="Proteomes" id="UP000184510"/>
    </source>
</evidence>
<dbReference type="InterPro" id="IPR029000">
    <property type="entry name" value="Cyclophilin-like_dom_sf"/>
</dbReference>
<evidence type="ECO:0000313" key="5">
    <source>
        <dbReference type="EMBL" id="SHI79115.1"/>
    </source>
</evidence>
<dbReference type="PANTHER" id="PTHR34698:SF2">
    <property type="entry name" value="5-OXOPROLINASE SUBUNIT B"/>
    <property type="match status" value="1"/>
</dbReference>
<dbReference type="Gene3D" id="2.40.100.10">
    <property type="entry name" value="Cyclophilin-like"/>
    <property type="match status" value="1"/>
</dbReference>
<dbReference type="InParanoid" id="A0A1M6E145"/>
<dbReference type="SMART" id="SM00796">
    <property type="entry name" value="AHS1"/>
    <property type="match status" value="1"/>
</dbReference>
<dbReference type="Proteomes" id="UP000184510">
    <property type="component" value="Unassembled WGS sequence"/>
</dbReference>
<keyword evidence="1" id="KW-0547">Nucleotide-binding</keyword>
<evidence type="ECO:0000259" key="4">
    <source>
        <dbReference type="SMART" id="SM00796"/>
    </source>
</evidence>
<dbReference type="InterPro" id="IPR010016">
    <property type="entry name" value="PxpB"/>
</dbReference>
<gene>
    <name evidence="5" type="ORF">SAMN02745181_0897</name>
</gene>
<keyword evidence="6" id="KW-1185">Reference proteome</keyword>
<keyword evidence="3" id="KW-0067">ATP-binding</keyword>
<proteinExistence type="predicted"/>
<dbReference type="EMBL" id="FQYR01000002">
    <property type="protein sequence ID" value="SHI79115.1"/>
    <property type="molecule type" value="Genomic_DNA"/>
</dbReference>
<dbReference type="InterPro" id="IPR003833">
    <property type="entry name" value="CT_C_D"/>
</dbReference>
<reference evidence="5 6" key="1">
    <citation type="submission" date="2016-11" db="EMBL/GenBank/DDBJ databases">
        <authorList>
            <person name="Jaros S."/>
            <person name="Januszkiewicz K."/>
            <person name="Wedrychowicz H."/>
        </authorList>
    </citation>
    <scope>NUCLEOTIDE SEQUENCE [LARGE SCALE GENOMIC DNA]</scope>
    <source>
        <strain evidence="5 6">DSM 18772</strain>
    </source>
</reference>
<dbReference type="STRING" id="1123071.SAMN02745181_0897"/>
<evidence type="ECO:0000256" key="2">
    <source>
        <dbReference type="ARBA" id="ARBA00022801"/>
    </source>
</evidence>
<feature type="domain" description="Carboxyltransferase" evidence="4">
    <location>
        <begin position="8"/>
        <end position="199"/>
    </location>
</feature>
<dbReference type="GO" id="GO:0016787">
    <property type="term" value="F:hydrolase activity"/>
    <property type="evidence" value="ECO:0007669"/>
    <property type="project" value="UniProtKB-KW"/>
</dbReference>
<keyword evidence="2" id="KW-0378">Hydrolase</keyword>
<organism evidence="5 6">
    <name type="scientific">Rubritalea squalenifaciens DSM 18772</name>
    <dbReference type="NCBI Taxonomy" id="1123071"/>
    <lineage>
        <taxon>Bacteria</taxon>
        <taxon>Pseudomonadati</taxon>
        <taxon>Verrucomicrobiota</taxon>
        <taxon>Verrucomicrobiia</taxon>
        <taxon>Verrucomicrobiales</taxon>
        <taxon>Rubritaleaceae</taxon>
        <taxon>Rubritalea</taxon>
    </lineage>
</organism>
<dbReference type="AlphaFoldDB" id="A0A1M6E145"/>
<evidence type="ECO:0000256" key="3">
    <source>
        <dbReference type="ARBA" id="ARBA00022840"/>
    </source>
</evidence>
<dbReference type="Pfam" id="PF02682">
    <property type="entry name" value="CT_C_D"/>
    <property type="match status" value="1"/>
</dbReference>
<evidence type="ECO:0000256" key="1">
    <source>
        <dbReference type="ARBA" id="ARBA00022741"/>
    </source>
</evidence>
<dbReference type="PANTHER" id="PTHR34698">
    <property type="entry name" value="5-OXOPROLINASE SUBUNIT B"/>
    <property type="match status" value="1"/>
</dbReference>